<evidence type="ECO:0000313" key="1">
    <source>
        <dbReference type="EMBL" id="KAF5833518.1"/>
    </source>
</evidence>
<evidence type="ECO:0000313" key="2">
    <source>
        <dbReference type="Proteomes" id="UP000815325"/>
    </source>
</evidence>
<comment type="caution">
    <text evidence="1">The sequence shown here is derived from an EMBL/GenBank/DDBJ whole genome shotgun (WGS) entry which is preliminary data.</text>
</comment>
<dbReference type="EMBL" id="MU069806">
    <property type="protein sequence ID" value="KAF5833518.1"/>
    <property type="molecule type" value="Genomic_DNA"/>
</dbReference>
<gene>
    <name evidence="1" type="ORF">DUNSADRAFT_10169</name>
</gene>
<accession>A0ABQ7GFY4</accession>
<organism evidence="1 2">
    <name type="scientific">Dunaliella salina</name>
    <name type="common">Green alga</name>
    <name type="synonym">Protococcus salinus</name>
    <dbReference type="NCBI Taxonomy" id="3046"/>
    <lineage>
        <taxon>Eukaryota</taxon>
        <taxon>Viridiplantae</taxon>
        <taxon>Chlorophyta</taxon>
        <taxon>core chlorophytes</taxon>
        <taxon>Chlorophyceae</taxon>
        <taxon>CS clade</taxon>
        <taxon>Chlamydomonadales</taxon>
        <taxon>Dunaliellaceae</taxon>
        <taxon>Dunaliella</taxon>
    </lineage>
</organism>
<protein>
    <recommendedName>
        <fullName evidence="3">Encoded protein</fullName>
    </recommendedName>
</protein>
<reference evidence="1" key="1">
    <citation type="submission" date="2017-08" db="EMBL/GenBank/DDBJ databases">
        <authorList>
            <person name="Polle J.E."/>
            <person name="Barry K."/>
            <person name="Cushman J."/>
            <person name="Schmutz J."/>
            <person name="Tran D."/>
            <person name="Hathwaick L.T."/>
            <person name="Yim W.C."/>
            <person name="Jenkins J."/>
            <person name="Mckie-Krisberg Z.M."/>
            <person name="Prochnik S."/>
            <person name="Lindquist E."/>
            <person name="Dockter R.B."/>
            <person name="Adam C."/>
            <person name="Molina H."/>
            <person name="Bunkerborg J."/>
            <person name="Jin E."/>
            <person name="Buchheim M."/>
            <person name="Magnuson J."/>
        </authorList>
    </citation>
    <scope>NUCLEOTIDE SEQUENCE</scope>
    <source>
        <strain evidence="1">CCAP 19/18</strain>
    </source>
</reference>
<proteinExistence type="predicted"/>
<keyword evidence="2" id="KW-1185">Reference proteome</keyword>
<sequence length="159" mass="17844">MDPLSSTGRNKHLIVVGEISKSARQDKFSDAPFYFTTGVLTHCLALATNFGPCLRVASSAVCCKRRTLHMVVAGKQQLFLEMRFCPEHVFRAPNLGPDRLDPDRFVQEAAAPRATGRFKKEDTRAWQVLQHAPALVPFEDRARLFQTKVAETRYALGLL</sequence>
<name>A0ABQ7GFY4_DUNSA</name>
<dbReference type="Proteomes" id="UP000815325">
    <property type="component" value="Unassembled WGS sequence"/>
</dbReference>
<evidence type="ECO:0008006" key="3">
    <source>
        <dbReference type="Google" id="ProtNLM"/>
    </source>
</evidence>